<evidence type="ECO:0000313" key="4">
    <source>
        <dbReference type="Proteomes" id="UP000827721"/>
    </source>
</evidence>
<dbReference type="Proteomes" id="UP000827721">
    <property type="component" value="Unassembled WGS sequence"/>
</dbReference>
<proteinExistence type="predicted"/>
<gene>
    <name evidence="3" type="ORF">JRO89_XS01G0403500</name>
</gene>
<keyword evidence="1" id="KW-0472">Membrane</keyword>
<dbReference type="PANTHER" id="PTHR46162:SF9">
    <property type="entry name" value="MATH DOMAIN-CONTAINING PROTEIN"/>
    <property type="match status" value="1"/>
</dbReference>
<feature type="domain" description="MATH" evidence="2">
    <location>
        <begin position="200"/>
        <end position="326"/>
    </location>
</feature>
<reference evidence="3 4" key="1">
    <citation type="submission" date="2021-02" db="EMBL/GenBank/DDBJ databases">
        <title>Plant Genome Project.</title>
        <authorList>
            <person name="Zhang R.-G."/>
        </authorList>
    </citation>
    <scope>NUCLEOTIDE SEQUENCE [LARGE SCALE GENOMIC DNA]</scope>
    <source>
        <tissue evidence="3">Leaves</tissue>
    </source>
</reference>
<dbReference type="SMART" id="SM00061">
    <property type="entry name" value="MATH"/>
    <property type="match status" value="1"/>
</dbReference>
<dbReference type="SUPFAM" id="SSF49599">
    <property type="entry name" value="TRAF domain-like"/>
    <property type="match status" value="2"/>
</dbReference>
<evidence type="ECO:0000259" key="2">
    <source>
        <dbReference type="PROSITE" id="PS50144"/>
    </source>
</evidence>
<organism evidence="3 4">
    <name type="scientific">Xanthoceras sorbifolium</name>
    <dbReference type="NCBI Taxonomy" id="99658"/>
    <lineage>
        <taxon>Eukaryota</taxon>
        <taxon>Viridiplantae</taxon>
        <taxon>Streptophyta</taxon>
        <taxon>Embryophyta</taxon>
        <taxon>Tracheophyta</taxon>
        <taxon>Spermatophyta</taxon>
        <taxon>Magnoliopsida</taxon>
        <taxon>eudicotyledons</taxon>
        <taxon>Gunneridae</taxon>
        <taxon>Pentapetalae</taxon>
        <taxon>rosids</taxon>
        <taxon>malvids</taxon>
        <taxon>Sapindales</taxon>
        <taxon>Sapindaceae</taxon>
        <taxon>Xanthoceroideae</taxon>
        <taxon>Xanthoceras</taxon>
    </lineage>
</organism>
<feature type="transmembrane region" description="Helical" evidence="1">
    <location>
        <begin position="72"/>
        <end position="98"/>
    </location>
</feature>
<dbReference type="InterPro" id="IPR002083">
    <property type="entry name" value="MATH/TRAF_dom"/>
</dbReference>
<dbReference type="InterPro" id="IPR008974">
    <property type="entry name" value="TRAF-like"/>
</dbReference>
<protein>
    <recommendedName>
        <fullName evidence="2">MATH domain-containing protein</fullName>
    </recommendedName>
</protein>
<evidence type="ECO:0000256" key="1">
    <source>
        <dbReference type="SAM" id="Phobius"/>
    </source>
</evidence>
<accession>A0ABQ8IPE8</accession>
<keyword evidence="1" id="KW-0812">Transmembrane</keyword>
<dbReference type="EMBL" id="JAFEMO010000001">
    <property type="protein sequence ID" value="KAH7578600.1"/>
    <property type="molecule type" value="Genomic_DNA"/>
</dbReference>
<keyword evidence="1" id="KW-1133">Transmembrane helix</keyword>
<feature type="domain" description="MATH" evidence="2">
    <location>
        <begin position="19"/>
        <end position="180"/>
    </location>
</feature>
<sequence length="335" mass="38504">MDAHYSVEGAILTGRYTPPTHYVFKIESFSKLYKAIEDKYNSDKFDAEGFSWKLSIYPTGDESKNGKGHISIFLELVTSLAVGSDVNVTVNLFVFNHFEDKYFSFQGICIYIYIFYFFLLCILVRFIYFNLVNNNADGRVRRYHALKKTWGIAKFIDIETFSNPEKGYLLDDTCVFGAEIFVIKSSFKSERLSMMNEPSTYFHTWKITKFSSNMTNDNHYSGNFGCYNWYIWLYPDGTGKSKGNSISVFLCTTKSKIPADTKLFTKFILRVKDQTGGNRDVKIEDNHLYSPDNYSSGRVEFLSLAKLQDPKMGFLVDDTVTIEAEVTLLGLVMKE</sequence>
<evidence type="ECO:0000313" key="3">
    <source>
        <dbReference type="EMBL" id="KAH7578600.1"/>
    </source>
</evidence>
<name>A0ABQ8IPE8_9ROSI</name>
<comment type="caution">
    <text evidence="3">The sequence shown here is derived from an EMBL/GenBank/DDBJ whole genome shotgun (WGS) entry which is preliminary data.</text>
</comment>
<dbReference type="Gene3D" id="2.60.210.10">
    <property type="entry name" value="Apoptosis, Tumor Necrosis Factor Receptor Associated Protein 2, Chain A"/>
    <property type="match status" value="2"/>
</dbReference>
<dbReference type="PROSITE" id="PS50144">
    <property type="entry name" value="MATH"/>
    <property type="match status" value="2"/>
</dbReference>
<keyword evidence="4" id="KW-1185">Reference proteome</keyword>
<feature type="transmembrane region" description="Helical" evidence="1">
    <location>
        <begin position="110"/>
        <end position="132"/>
    </location>
</feature>
<dbReference type="Pfam" id="PF22486">
    <property type="entry name" value="MATH_2"/>
    <property type="match status" value="2"/>
</dbReference>
<dbReference type="CDD" id="cd00121">
    <property type="entry name" value="MATH"/>
    <property type="match status" value="2"/>
</dbReference>
<dbReference type="PANTHER" id="PTHR46162">
    <property type="entry name" value="TRAF-LIKE FAMILY PROTEIN"/>
    <property type="match status" value="1"/>
</dbReference>